<evidence type="ECO:0000313" key="1">
    <source>
        <dbReference type="EMBL" id="KAJ3804716.1"/>
    </source>
</evidence>
<name>A0ACC1TJ39_9AGAR</name>
<accession>A0ACC1TJ39</accession>
<protein>
    <submittedName>
        <fullName evidence="1">Uncharacterized protein</fullName>
    </submittedName>
</protein>
<gene>
    <name evidence="1" type="ORF">F5876DRAFT_82705</name>
</gene>
<sequence length="838" mass="93254">MSSSPSKAPSAAGPSRSFLPRSPSEGEVEQDQLAFTIELPSTPQIQLFENVFNTGKSLAAYCRDDPLWPTLAAVALPCSNCTKHPETCKVPEGSPWCAFCTGKKTCSLGKLLQYRYFARRCNQDLAYSRRFLEMHGTPAQRVSWTIPEDVWRRYDELLHLSTSATKVLVELNMLAELDSRAIDRSELRRFQEAHAQETLLAAKRKGVNASPLPKVRPKKRRLTKVVEERRVEERRVEEPAVGEVPRLVRLVIPPSRPAPPVPGLAPSGSERSSVALPLVSAPATGRLGSVQDPSPLARLADLVDQRTGSQAEASTRSLGPGLSSIKAPREEPAVPKMSPVVRPPLVPRILSQHPYRVENERLAARVRLLESQLASSRQENATLTSALRDTSVSLEARQGKLDQLRESVSSAARQQELYDRLLDQAETLKRALPGPPNESLVDRFRRLEEDLCLAREGRAKYLSHFESSNRRNEELETSLVQQQSLVDESNALAVRQRKKIEALQEEVHRFRERALFAEKMICEYPEEGSYSVSLPPLSEVQGELNETLASLRRVATFAHRLFRCDPASILHQHNRYVGVIIDAVISFLRRGLDTSDKEVLALNFQLALQYMEAAHFIHAELHLRSLSSIQWFFANAAEREEGIYRLVLAHSRFPDDTPFLNVAQHAGFIAPFSDSLEPPLHRRMFALETALPHHGAGNWEDLVPAVPSLDTLMQEWEAMMSSYIRFVTDTPLPQGDPQEEGSDPHEEVSALQEGKGRVTAAAVPLFLPDSLSPTPVASAASLPSLPPRFGSVATLVIDMTADEDDEEIYESPGSIERRDHSEVNPGEDDPMEDGPVVP</sequence>
<dbReference type="EMBL" id="MU795839">
    <property type="protein sequence ID" value="KAJ3804716.1"/>
    <property type="molecule type" value="Genomic_DNA"/>
</dbReference>
<organism evidence="1 2">
    <name type="scientific">Lentinula aff. lateritia</name>
    <dbReference type="NCBI Taxonomy" id="2804960"/>
    <lineage>
        <taxon>Eukaryota</taxon>
        <taxon>Fungi</taxon>
        <taxon>Dikarya</taxon>
        <taxon>Basidiomycota</taxon>
        <taxon>Agaricomycotina</taxon>
        <taxon>Agaricomycetes</taxon>
        <taxon>Agaricomycetidae</taxon>
        <taxon>Agaricales</taxon>
        <taxon>Marasmiineae</taxon>
        <taxon>Omphalotaceae</taxon>
        <taxon>Lentinula</taxon>
    </lineage>
</organism>
<proteinExistence type="predicted"/>
<keyword evidence="2" id="KW-1185">Reference proteome</keyword>
<evidence type="ECO:0000313" key="2">
    <source>
        <dbReference type="Proteomes" id="UP001163835"/>
    </source>
</evidence>
<comment type="caution">
    <text evidence="1">The sequence shown here is derived from an EMBL/GenBank/DDBJ whole genome shotgun (WGS) entry which is preliminary data.</text>
</comment>
<reference evidence="1" key="1">
    <citation type="submission" date="2022-09" db="EMBL/GenBank/DDBJ databases">
        <title>A Global Phylogenomic Analysis of the Shiitake Genus Lentinula.</title>
        <authorList>
            <consortium name="DOE Joint Genome Institute"/>
            <person name="Sierra-Patev S."/>
            <person name="Min B."/>
            <person name="Naranjo-Ortiz M."/>
            <person name="Looney B."/>
            <person name="Konkel Z."/>
            <person name="Slot J.C."/>
            <person name="Sakamoto Y."/>
            <person name="Steenwyk J.L."/>
            <person name="Rokas A."/>
            <person name="Carro J."/>
            <person name="Camarero S."/>
            <person name="Ferreira P."/>
            <person name="Molpeceres G."/>
            <person name="Ruiz-Duenas F.J."/>
            <person name="Serrano A."/>
            <person name="Henrissat B."/>
            <person name="Drula E."/>
            <person name="Hughes K.W."/>
            <person name="Mata J.L."/>
            <person name="Ishikawa N.K."/>
            <person name="Vargas-Isla R."/>
            <person name="Ushijima S."/>
            <person name="Smith C.A."/>
            <person name="Ahrendt S."/>
            <person name="Andreopoulos W."/>
            <person name="He G."/>
            <person name="Labutti K."/>
            <person name="Lipzen A."/>
            <person name="Ng V."/>
            <person name="Riley R."/>
            <person name="Sandor L."/>
            <person name="Barry K."/>
            <person name="Martinez A.T."/>
            <person name="Xiao Y."/>
            <person name="Gibbons J.G."/>
            <person name="Terashima K."/>
            <person name="Grigoriev I.V."/>
            <person name="Hibbett D.S."/>
        </authorList>
    </citation>
    <scope>NUCLEOTIDE SEQUENCE</scope>
    <source>
        <strain evidence="1">TMI1499</strain>
    </source>
</reference>
<dbReference type="Proteomes" id="UP001163835">
    <property type="component" value="Unassembled WGS sequence"/>
</dbReference>